<gene>
    <name evidence="1" type="ORF">SSLN_LOCUS375</name>
</gene>
<dbReference type="WBParaSite" id="SSLN_0000039301-mRNA-1">
    <property type="protein sequence ID" value="SSLN_0000039301-mRNA-1"/>
    <property type="gene ID" value="SSLN_0000039301"/>
</dbReference>
<dbReference type="EMBL" id="UYSU01000249">
    <property type="protein sequence ID" value="VDL85495.1"/>
    <property type="molecule type" value="Genomic_DNA"/>
</dbReference>
<evidence type="ECO:0000313" key="3">
    <source>
        <dbReference type="WBParaSite" id="SSLN_0000039301-mRNA-1"/>
    </source>
</evidence>
<accession>A0A183S827</accession>
<protein>
    <submittedName>
        <fullName evidence="3">Reverse transcriptase domain-containing protein</fullName>
    </submittedName>
</protein>
<reference evidence="3" key="1">
    <citation type="submission" date="2016-06" db="UniProtKB">
        <authorList>
            <consortium name="WormBaseParasite"/>
        </authorList>
    </citation>
    <scope>IDENTIFICATION</scope>
</reference>
<dbReference type="PANTHER" id="PTHR19446">
    <property type="entry name" value="REVERSE TRANSCRIPTASES"/>
    <property type="match status" value="1"/>
</dbReference>
<organism evidence="3">
    <name type="scientific">Schistocephalus solidus</name>
    <name type="common">Tapeworm</name>
    <dbReference type="NCBI Taxonomy" id="70667"/>
    <lineage>
        <taxon>Eukaryota</taxon>
        <taxon>Metazoa</taxon>
        <taxon>Spiralia</taxon>
        <taxon>Lophotrochozoa</taxon>
        <taxon>Platyhelminthes</taxon>
        <taxon>Cestoda</taxon>
        <taxon>Eucestoda</taxon>
        <taxon>Diphyllobothriidea</taxon>
        <taxon>Diphyllobothriidae</taxon>
        <taxon>Schistocephalus</taxon>
    </lineage>
</organism>
<dbReference type="OrthoDB" id="6241411at2759"/>
<name>A0A183S827_SCHSO</name>
<dbReference type="AlphaFoldDB" id="A0A183S827"/>
<keyword evidence="2" id="KW-1185">Reference proteome</keyword>
<evidence type="ECO:0000313" key="2">
    <source>
        <dbReference type="Proteomes" id="UP000275846"/>
    </source>
</evidence>
<reference evidence="1 2" key="2">
    <citation type="submission" date="2018-11" db="EMBL/GenBank/DDBJ databases">
        <authorList>
            <consortium name="Pathogen Informatics"/>
        </authorList>
    </citation>
    <scope>NUCLEOTIDE SEQUENCE [LARGE SCALE GENOMIC DNA]</scope>
    <source>
        <strain evidence="1 2">NST_G2</strain>
    </source>
</reference>
<evidence type="ECO:0000313" key="1">
    <source>
        <dbReference type="EMBL" id="VDL85495.1"/>
    </source>
</evidence>
<sequence>MDAEDSGPFQDFRVRDPVLPSQLQYSAEAAEMEVIQLPGLVRVDDPGLRSVTECRQDDGLVHLQFGVQDWFDDNDVDISNLLAEKNGLHKAYTNLRPDATKAAFLRCRRLVRQRLRKMQDAWMIRKAEKIQGYSDRNEMKNFFKSIKVIYGQYIKRTALLLSSHATALLTEKSQILKRWAETFRSVLNCSSAISDAAIDQLLQGDTKNDLDLPPSLSETDRAVQQISSGKAPGSDAIPPEVYKHGGPRRMAELTTVFQEMWRQGQVSQDFKDVTIGHLYKRKRNRQLCDNHSGISVLNIAGKIFARILLNRLNGHLEERLLLERQCGFCRHRGITDMIFAARHLQEKYQEMRTHLYTTVVVLVVCESIT</sequence>
<dbReference type="Proteomes" id="UP000275846">
    <property type="component" value="Unassembled WGS sequence"/>
</dbReference>
<proteinExistence type="predicted"/>